<accession>A0A0U4NBI7</accession>
<organism evidence="1 2">
    <name type="scientific">Aneurinibacillus soli</name>
    <dbReference type="NCBI Taxonomy" id="1500254"/>
    <lineage>
        <taxon>Bacteria</taxon>
        <taxon>Bacillati</taxon>
        <taxon>Bacillota</taxon>
        <taxon>Bacilli</taxon>
        <taxon>Bacillales</taxon>
        <taxon>Paenibacillaceae</taxon>
        <taxon>Aneurinibacillus group</taxon>
        <taxon>Aneurinibacillus</taxon>
    </lineage>
</organism>
<dbReference type="SUPFAM" id="SSF55154">
    <property type="entry name" value="CYTH-like phosphatases"/>
    <property type="match status" value="1"/>
</dbReference>
<dbReference type="InterPro" id="IPR023577">
    <property type="entry name" value="CYTH_domain"/>
</dbReference>
<dbReference type="OrthoDB" id="384378at2"/>
<dbReference type="RefSeq" id="WP_096463441.1">
    <property type="nucleotide sequence ID" value="NZ_AP017312.1"/>
</dbReference>
<dbReference type="Proteomes" id="UP000217696">
    <property type="component" value="Chromosome"/>
</dbReference>
<protein>
    <submittedName>
        <fullName evidence="1">CYTH domain protein</fullName>
    </submittedName>
</protein>
<evidence type="ECO:0000313" key="2">
    <source>
        <dbReference type="Proteomes" id="UP000217696"/>
    </source>
</evidence>
<proteinExistence type="predicted"/>
<dbReference type="SMART" id="SM01118">
    <property type="entry name" value="CYTH"/>
    <property type="match status" value="1"/>
</dbReference>
<sequence>MKEQELKLLLDRKAYEKLLEDFPNAPVPVKQINYYFDTPDFYLGRNKIMLRVRQEKEHFILCAKILQDASGSSLICTELEQTIPATVFEQGKQNADILLSHLPAEGQQAIRSLVSPEQISLRGALENERCLLPFSDSSYTYELDRTLFPGNNEAYELEIEGVEDEDACRRVMENLTAHGYTFTPHKESKYKRFQEAAARLL</sequence>
<reference evidence="1 2" key="1">
    <citation type="submission" date="2015-12" db="EMBL/GenBank/DDBJ databases">
        <title>Genome sequence of Aneurinibacillus soli.</title>
        <authorList>
            <person name="Lee J.S."/>
            <person name="Lee K.C."/>
            <person name="Kim K.K."/>
            <person name="Lee B.W."/>
        </authorList>
    </citation>
    <scope>NUCLEOTIDE SEQUENCE [LARGE SCALE GENOMIC DNA]</scope>
    <source>
        <strain evidence="1 2">CB4</strain>
    </source>
</reference>
<dbReference type="PROSITE" id="PS51707">
    <property type="entry name" value="CYTH"/>
    <property type="match status" value="1"/>
</dbReference>
<dbReference type="InterPro" id="IPR033469">
    <property type="entry name" value="CYTH-like_dom_sf"/>
</dbReference>
<dbReference type="Gene3D" id="2.40.320.10">
    <property type="entry name" value="Hypothetical Protein Pfu-838710-001"/>
    <property type="match status" value="1"/>
</dbReference>
<gene>
    <name evidence="1" type="ORF">CB4_00515</name>
</gene>
<dbReference type="KEGG" id="asoc:CB4_00515"/>
<name>A0A0U4NBI7_9BACL</name>
<evidence type="ECO:0000313" key="1">
    <source>
        <dbReference type="EMBL" id="BAU26388.1"/>
    </source>
</evidence>
<dbReference type="EMBL" id="AP017312">
    <property type="protein sequence ID" value="BAU26388.1"/>
    <property type="molecule type" value="Genomic_DNA"/>
</dbReference>
<keyword evidence="2" id="KW-1185">Reference proteome</keyword>
<dbReference type="AlphaFoldDB" id="A0A0U4NBI7"/>
<dbReference type="Pfam" id="PF01928">
    <property type="entry name" value="CYTH"/>
    <property type="match status" value="1"/>
</dbReference>